<dbReference type="Proteomes" id="UP001066276">
    <property type="component" value="Chromosome 5"/>
</dbReference>
<keyword evidence="2" id="KW-1185">Reference proteome</keyword>
<sequence length="181" mass="20802">MGITLPEALEYIEQINIPSIDPSQKHEVKSDLTLEAIKLAIMHIARGKTPGTIGFPIDLYSMYQAQLAPRTLKVYETAVRKGVLSYSRREALIVVSPKPGRDPLQLTSYHPLSLFNLDDKVLDKVLTNPLSSLIDINWLTRFQSLDLIISKRCIAMYWKSRMQPPLRCWRTNIVKWFYTTL</sequence>
<evidence type="ECO:0000313" key="2">
    <source>
        <dbReference type="Proteomes" id="UP001066276"/>
    </source>
</evidence>
<gene>
    <name evidence="1" type="ORF">NDU88_005874</name>
</gene>
<reference evidence="1" key="1">
    <citation type="journal article" date="2022" name="bioRxiv">
        <title>Sequencing and chromosome-scale assembly of the giantPleurodeles waltlgenome.</title>
        <authorList>
            <person name="Brown T."/>
            <person name="Elewa A."/>
            <person name="Iarovenko S."/>
            <person name="Subramanian E."/>
            <person name="Araus A.J."/>
            <person name="Petzold A."/>
            <person name="Susuki M."/>
            <person name="Suzuki K.-i.T."/>
            <person name="Hayashi T."/>
            <person name="Toyoda A."/>
            <person name="Oliveira C."/>
            <person name="Osipova E."/>
            <person name="Leigh N.D."/>
            <person name="Simon A."/>
            <person name="Yun M.H."/>
        </authorList>
    </citation>
    <scope>NUCLEOTIDE SEQUENCE</scope>
    <source>
        <strain evidence="1">20211129_DDA</strain>
        <tissue evidence="1">Liver</tissue>
    </source>
</reference>
<proteinExistence type="predicted"/>
<dbReference type="PANTHER" id="PTHR19446">
    <property type="entry name" value="REVERSE TRANSCRIPTASES"/>
    <property type="match status" value="1"/>
</dbReference>
<name>A0AAV7RQC4_PLEWA</name>
<dbReference type="EMBL" id="JANPWB010000009">
    <property type="protein sequence ID" value="KAJ1153108.1"/>
    <property type="molecule type" value="Genomic_DNA"/>
</dbReference>
<evidence type="ECO:0000313" key="1">
    <source>
        <dbReference type="EMBL" id="KAJ1153108.1"/>
    </source>
</evidence>
<dbReference type="AlphaFoldDB" id="A0AAV7RQC4"/>
<protein>
    <submittedName>
        <fullName evidence="1">Uncharacterized protein</fullName>
    </submittedName>
</protein>
<accession>A0AAV7RQC4</accession>
<organism evidence="1 2">
    <name type="scientific">Pleurodeles waltl</name>
    <name type="common">Iberian ribbed newt</name>
    <dbReference type="NCBI Taxonomy" id="8319"/>
    <lineage>
        <taxon>Eukaryota</taxon>
        <taxon>Metazoa</taxon>
        <taxon>Chordata</taxon>
        <taxon>Craniata</taxon>
        <taxon>Vertebrata</taxon>
        <taxon>Euteleostomi</taxon>
        <taxon>Amphibia</taxon>
        <taxon>Batrachia</taxon>
        <taxon>Caudata</taxon>
        <taxon>Salamandroidea</taxon>
        <taxon>Salamandridae</taxon>
        <taxon>Pleurodelinae</taxon>
        <taxon>Pleurodeles</taxon>
    </lineage>
</organism>
<comment type="caution">
    <text evidence="1">The sequence shown here is derived from an EMBL/GenBank/DDBJ whole genome shotgun (WGS) entry which is preliminary data.</text>
</comment>